<proteinExistence type="inferred from homology"/>
<name>A0A5C6AET5_9BACT</name>
<dbReference type="PANTHER" id="PTHR10472">
    <property type="entry name" value="D-TYROSYL-TRNA TYR DEACYLASE"/>
    <property type="match status" value="1"/>
</dbReference>
<accession>A0A5C6AET5</accession>
<gene>
    <name evidence="2 3" type="primary">dtd</name>
    <name evidence="3" type="ORF">Pla108_21010</name>
</gene>
<keyword evidence="2 3" id="KW-0378">Hydrolase</keyword>
<organism evidence="3 4">
    <name type="scientific">Botrimarina colliarenosi</name>
    <dbReference type="NCBI Taxonomy" id="2528001"/>
    <lineage>
        <taxon>Bacteria</taxon>
        <taxon>Pseudomonadati</taxon>
        <taxon>Planctomycetota</taxon>
        <taxon>Planctomycetia</taxon>
        <taxon>Pirellulales</taxon>
        <taxon>Lacipirellulaceae</taxon>
        <taxon>Botrimarina</taxon>
    </lineage>
</organism>
<keyword evidence="2" id="KW-0694">RNA-binding</keyword>
<dbReference type="Proteomes" id="UP000317421">
    <property type="component" value="Unassembled WGS sequence"/>
</dbReference>
<dbReference type="AlphaFoldDB" id="A0A5C6AET5"/>
<dbReference type="EMBL" id="SJPR01000002">
    <property type="protein sequence ID" value="TWT97946.1"/>
    <property type="molecule type" value="Genomic_DNA"/>
</dbReference>
<dbReference type="Pfam" id="PF02580">
    <property type="entry name" value="Tyr_Deacylase"/>
    <property type="match status" value="1"/>
</dbReference>
<dbReference type="EC" id="3.1.1.-" evidence="2"/>
<dbReference type="InterPro" id="IPR023509">
    <property type="entry name" value="DTD-like_sf"/>
</dbReference>
<evidence type="ECO:0000256" key="1">
    <source>
        <dbReference type="ARBA" id="ARBA00009673"/>
    </source>
</evidence>
<dbReference type="GO" id="GO:0106026">
    <property type="term" value="F:Gly-tRNA(Ala) deacylase activity"/>
    <property type="evidence" value="ECO:0007669"/>
    <property type="project" value="UniProtKB-UniRule"/>
</dbReference>
<evidence type="ECO:0000313" key="3">
    <source>
        <dbReference type="EMBL" id="TWT97946.1"/>
    </source>
</evidence>
<dbReference type="FunFam" id="3.50.80.10:FF:000001">
    <property type="entry name" value="D-aminoacyl-tRNA deacylase"/>
    <property type="match status" value="1"/>
</dbReference>
<keyword evidence="2" id="KW-0820">tRNA-binding</keyword>
<dbReference type="GO" id="GO:0000049">
    <property type="term" value="F:tRNA binding"/>
    <property type="evidence" value="ECO:0007669"/>
    <property type="project" value="UniProtKB-UniRule"/>
</dbReference>
<dbReference type="InterPro" id="IPR003732">
    <property type="entry name" value="Daa-tRNA_deacyls_DTD"/>
</dbReference>
<comment type="subunit">
    <text evidence="2">Homodimer.</text>
</comment>
<comment type="caution">
    <text evidence="3">The sequence shown here is derived from an EMBL/GenBank/DDBJ whole genome shotgun (WGS) entry which is preliminary data.</text>
</comment>
<evidence type="ECO:0000313" key="4">
    <source>
        <dbReference type="Proteomes" id="UP000317421"/>
    </source>
</evidence>
<dbReference type="Gene3D" id="3.50.80.10">
    <property type="entry name" value="D-tyrosyl-tRNA(Tyr) deacylase"/>
    <property type="match status" value="1"/>
</dbReference>
<reference evidence="3 4" key="1">
    <citation type="submission" date="2019-02" db="EMBL/GenBank/DDBJ databases">
        <title>Deep-cultivation of Planctomycetes and their phenomic and genomic characterization uncovers novel biology.</title>
        <authorList>
            <person name="Wiegand S."/>
            <person name="Jogler M."/>
            <person name="Boedeker C."/>
            <person name="Pinto D."/>
            <person name="Vollmers J."/>
            <person name="Rivas-Marin E."/>
            <person name="Kohn T."/>
            <person name="Peeters S.H."/>
            <person name="Heuer A."/>
            <person name="Rast P."/>
            <person name="Oberbeckmann S."/>
            <person name="Bunk B."/>
            <person name="Jeske O."/>
            <person name="Meyerdierks A."/>
            <person name="Storesund J.E."/>
            <person name="Kallscheuer N."/>
            <person name="Luecker S."/>
            <person name="Lage O.M."/>
            <person name="Pohl T."/>
            <person name="Merkel B.J."/>
            <person name="Hornburger P."/>
            <person name="Mueller R.-W."/>
            <person name="Bruemmer F."/>
            <person name="Labrenz M."/>
            <person name="Spormann A.M."/>
            <person name="Op Den Camp H."/>
            <person name="Overmann J."/>
            <person name="Amann R."/>
            <person name="Jetten M.S.M."/>
            <person name="Mascher T."/>
            <person name="Medema M.H."/>
            <person name="Devos D.P."/>
            <person name="Kaster A.-K."/>
            <person name="Ovreas L."/>
            <person name="Rohde M."/>
            <person name="Galperin M.Y."/>
            <person name="Jogler C."/>
        </authorList>
    </citation>
    <scope>NUCLEOTIDE SEQUENCE [LARGE SCALE GENOMIC DNA]</scope>
    <source>
        <strain evidence="3 4">Pla108</strain>
    </source>
</reference>
<dbReference type="NCBIfam" id="TIGR00256">
    <property type="entry name" value="D-aminoacyl-tRNA deacylase"/>
    <property type="match status" value="1"/>
</dbReference>
<dbReference type="GO" id="GO:0051500">
    <property type="term" value="F:D-tyrosyl-tRNA(Tyr) deacylase activity"/>
    <property type="evidence" value="ECO:0007669"/>
    <property type="project" value="TreeGrafter"/>
</dbReference>
<dbReference type="OrthoDB" id="9801395at2"/>
<comment type="similarity">
    <text evidence="1 2">Belongs to the DTD family.</text>
</comment>
<keyword evidence="4" id="KW-1185">Reference proteome</keyword>
<dbReference type="GO" id="GO:0005737">
    <property type="term" value="C:cytoplasm"/>
    <property type="evidence" value="ECO:0007669"/>
    <property type="project" value="UniProtKB-SubCell"/>
</dbReference>
<dbReference type="EC" id="3.1.1.96" evidence="2"/>
<comment type="catalytic activity">
    <reaction evidence="2">
        <text>a D-aminoacyl-tRNA + H2O = a tRNA + a D-alpha-amino acid + H(+)</text>
        <dbReference type="Rhea" id="RHEA:13953"/>
        <dbReference type="Rhea" id="RHEA-COMP:10123"/>
        <dbReference type="Rhea" id="RHEA-COMP:10124"/>
        <dbReference type="ChEBI" id="CHEBI:15377"/>
        <dbReference type="ChEBI" id="CHEBI:15378"/>
        <dbReference type="ChEBI" id="CHEBI:59871"/>
        <dbReference type="ChEBI" id="CHEBI:78442"/>
        <dbReference type="ChEBI" id="CHEBI:79333"/>
        <dbReference type="EC" id="3.1.1.96"/>
    </reaction>
</comment>
<dbReference type="RefSeq" id="WP_146444835.1">
    <property type="nucleotide sequence ID" value="NZ_SJPR01000002.1"/>
</dbReference>
<protein>
    <recommendedName>
        <fullName evidence="2">D-aminoacyl-tRNA deacylase</fullName>
        <shortName evidence="2">DTD</shortName>
        <ecNumber evidence="2">3.1.1.96</ecNumber>
    </recommendedName>
    <alternativeName>
        <fullName evidence="2">Gly-tRNA(Ala) deacylase</fullName>
        <ecNumber evidence="2">3.1.1.-</ecNumber>
    </alternativeName>
</protein>
<comment type="catalytic activity">
    <reaction evidence="2">
        <text>glycyl-tRNA(Ala) + H2O = tRNA(Ala) + glycine + H(+)</text>
        <dbReference type="Rhea" id="RHEA:53744"/>
        <dbReference type="Rhea" id="RHEA-COMP:9657"/>
        <dbReference type="Rhea" id="RHEA-COMP:13640"/>
        <dbReference type="ChEBI" id="CHEBI:15377"/>
        <dbReference type="ChEBI" id="CHEBI:15378"/>
        <dbReference type="ChEBI" id="CHEBI:57305"/>
        <dbReference type="ChEBI" id="CHEBI:78442"/>
        <dbReference type="ChEBI" id="CHEBI:78522"/>
    </reaction>
</comment>
<comment type="function">
    <text evidence="2">An aminoacyl-tRNA editing enzyme that deacylates mischarged D-aminoacyl-tRNAs. Also deacylates mischarged glycyl-tRNA(Ala), protecting cells against glycine mischarging by AlaRS. Acts via tRNA-based rather than protein-based catalysis; rejects L-amino acids rather than detecting D-amino acids in the active site. By recycling D-aminoacyl-tRNA to D-amino acids and free tRNA molecules, this enzyme counteracts the toxicity associated with the formation of D-aminoacyl-tRNA entities in vivo and helps enforce protein L-homochirality.</text>
</comment>
<comment type="domain">
    <text evidence="2">A Gly-cisPro motif from one monomer fits into the active site of the other monomer to allow specific chiral rejection of L-amino acids.</text>
</comment>
<sequence>MKAVVQRVSEASVTVAGEIVGQIGPGLMVLLGVAAGDSEREARWMADKLTGLRIFEDDDGKMNHSLLDTGGAMLVVSQFTLLGDCRKGKRPSFVGAAAPEAANALYERFVAMVGEAGVPTATGRFRTEMQVALVNEGPVTIVVESPVSVSG</sequence>
<dbReference type="GO" id="GO:0043908">
    <property type="term" value="F:Ser(Gly)-tRNA(Ala) hydrolase activity"/>
    <property type="evidence" value="ECO:0007669"/>
    <property type="project" value="UniProtKB-UniRule"/>
</dbReference>
<keyword evidence="2" id="KW-0963">Cytoplasm</keyword>
<comment type="subcellular location">
    <subcellularLocation>
        <location evidence="2">Cytoplasm</location>
    </subcellularLocation>
</comment>
<dbReference type="GO" id="GO:0019478">
    <property type="term" value="P:D-amino acid catabolic process"/>
    <property type="evidence" value="ECO:0007669"/>
    <property type="project" value="UniProtKB-UniRule"/>
</dbReference>
<feature type="short sequence motif" description="Gly-cisPro motif, important for rejection of L-amino acids" evidence="2">
    <location>
        <begin position="137"/>
        <end position="138"/>
    </location>
</feature>
<dbReference type="SUPFAM" id="SSF69500">
    <property type="entry name" value="DTD-like"/>
    <property type="match status" value="1"/>
</dbReference>
<dbReference type="PANTHER" id="PTHR10472:SF5">
    <property type="entry name" value="D-AMINOACYL-TRNA DEACYLASE 1"/>
    <property type="match status" value="1"/>
</dbReference>
<dbReference type="HAMAP" id="MF_00518">
    <property type="entry name" value="Deacylase_Dtd"/>
    <property type="match status" value="1"/>
</dbReference>
<evidence type="ECO:0000256" key="2">
    <source>
        <dbReference type="HAMAP-Rule" id="MF_00518"/>
    </source>
</evidence>